<protein>
    <submittedName>
        <fullName evidence="3">Uncharacterized protein</fullName>
    </submittedName>
</protein>
<dbReference type="EMBL" id="JACZHT010000005">
    <property type="protein sequence ID" value="MBE1237533.1"/>
    <property type="molecule type" value="Genomic_DNA"/>
</dbReference>
<sequence length="288" mass="31577">MARRRKETPGGLLTAVVLALAGTVTAGWLVLVPVTLYAISDGYLGADFLVKASLITLIPLLLLWLGVLCGFVVWNLVSMRRQFATLAHLSTRTLEDTEALGRVILRSQQESQRRAERDVVDLIIKDMNAQLAVIMERIGMVGQGEMETLWGMTAAGNPWAIPATFMASAELTGQGFRTIVSDRLIADPQSTVALQSFLTRYEQMMRLLDTYDENRLLKEIIGESPYERVIFLLTNILHLLHTRMKERQSAQGLAPVEGVPAVDPAAGPDSPQGPLASRVPLARSEAVS</sequence>
<gene>
    <name evidence="3" type="ORF">IHV25_07710</name>
</gene>
<evidence type="ECO:0000313" key="3">
    <source>
        <dbReference type="EMBL" id="MBE1237533.1"/>
    </source>
</evidence>
<keyword evidence="2" id="KW-0812">Transmembrane</keyword>
<feature type="region of interest" description="Disordered" evidence="1">
    <location>
        <begin position="251"/>
        <end position="288"/>
    </location>
</feature>
<organism evidence="3 4">
    <name type="scientific">Phaeovibrio sulfidiphilus</name>
    <dbReference type="NCBI Taxonomy" id="1220600"/>
    <lineage>
        <taxon>Bacteria</taxon>
        <taxon>Pseudomonadati</taxon>
        <taxon>Pseudomonadota</taxon>
        <taxon>Alphaproteobacteria</taxon>
        <taxon>Rhodospirillales</taxon>
        <taxon>Rhodospirillaceae</taxon>
        <taxon>Phaeovibrio</taxon>
    </lineage>
</organism>
<feature type="transmembrane region" description="Helical" evidence="2">
    <location>
        <begin position="52"/>
        <end position="77"/>
    </location>
</feature>
<keyword evidence="4" id="KW-1185">Reference proteome</keyword>
<dbReference type="AlphaFoldDB" id="A0A8J7CD75"/>
<evidence type="ECO:0000256" key="1">
    <source>
        <dbReference type="SAM" id="MobiDB-lite"/>
    </source>
</evidence>
<keyword evidence="2" id="KW-1133">Transmembrane helix</keyword>
<proteinExistence type="predicted"/>
<reference evidence="3" key="1">
    <citation type="submission" date="2020-10" db="EMBL/GenBank/DDBJ databases">
        <title>Genome sequence of the unusual species of purple photosynthetic bacteria, Phaeovibrio sulfidiphilus DSM 23193, type strain.</title>
        <authorList>
            <person name="Kyndt J.A."/>
            <person name="Meyer T.E."/>
        </authorList>
    </citation>
    <scope>NUCLEOTIDE SEQUENCE</scope>
    <source>
        <strain evidence="3">DSM 23193</strain>
    </source>
</reference>
<dbReference type="RefSeq" id="WP_192534541.1">
    <property type="nucleotide sequence ID" value="NZ_JACZHT010000005.1"/>
</dbReference>
<evidence type="ECO:0000256" key="2">
    <source>
        <dbReference type="SAM" id="Phobius"/>
    </source>
</evidence>
<evidence type="ECO:0000313" key="4">
    <source>
        <dbReference type="Proteomes" id="UP000631034"/>
    </source>
</evidence>
<accession>A0A8J7CD75</accession>
<keyword evidence="2" id="KW-0472">Membrane</keyword>
<comment type="caution">
    <text evidence="3">The sequence shown here is derived from an EMBL/GenBank/DDBJ whole genome shotgun (WGS) entry which is preliminary data.</text>
</comment>
<name>A0A8J7CD75_9PROT</name>
<feature type="transmembrane region" description="Helical" evidence="2">
    <location>
        <begin position="12"/>
        <end position="40"/>
    </location>
</feature>
<dbReference type="Proteomes" id="UP000631034">
    <property type="component" value="Unassembled WGS sequence"/>
</dbReference>